<keyword evidence="2" id="KW-0812">Transmembrane</keyword>
<keyword evidence="2" id="KW-0472">Membrane</keyword>
<feature type="compositionally biased region" description="Acidic residues" evidence="1">
    <location>
        <begin position="31"/>
        <end position="55"/>
    </location>
</feature>
<evidence type="ECO:0000256" key="1">
    <source>
        <dbReference type="SAM" id="MobiDB-lite"/>
    </source>
</evidence>
<name>A0A1H3BKA4_9RHOB</name>
<feature type="region of interest" description="Disordered" evidence="1">
    <location>
        <begin position="1"/>
        <end position="58"/>
    </location>
</feature>
<evidence type="ECO:0000313" key="3">
    <source>
        <dbReference type="EMBL" id="SDX41764.1"/>
    </source>
</evidence>
<feature type="transmembrane region" description="Helical" evidence="2">
    <location>
        <begin position="167"/>
        <end position="189"/>
    </location>
</feature>
<dbReference type="Pfam" id="PF06055">
    <property type="entry name" value="ExoD"/>
    <property type="match status" value="1"/>
</dbReference>
<dbReference type="EMBL" id="FNMZ01000005">
    <property type="protein sequence ID" value="SDX41764.1"/>
    <property type="molecule type" value="Genomic_DNA"/>
</dbReference>
<dbReference type="RefSeq" id="WP_092683009.1">
    <property type="nucleotide sequence ID" value="NZ_FNMZ01000005.1"/>
</dbReference>
<gene>
    <name evidence="3" type="ORF">SAMN05444336_10542</name>
</gene>
<keyword evidence="2" id="KW-1133">Transmembrane helix</keyword>
<feature type="compositionally biased region" description="Basic and acidic residues" evidence="1">
    <location>
        <begin position="1"/>
        <end position="12"/>
    </location>
</feature>
<organism evidence="3 4">
    <name type="scientific">Albimonas donghaensis</name>
    <dbReference type="NCBI Taxonomy" id="356660"/>
    <lineage>
        <taxon>Bacteria</taxon>
        <taxon>Pseudomonadati</taxon>
        <taxon>Pseudomonadota</taxon>
        <taxon>Alphaproteobacteria</taxon>
        <taxon>Rhodobacterales</taxon>
        <taxon>Paracoccaceae</taxon>
        <taxon>Albimonas</taxon>
    </lineage>
</organism>
<keyword evidence="4" id="KW-1185">Reference proteome</keyword>
<proteinExistence type="predicted"/>
<evidence type="ECO:0000256" key="2">
    <source>
        <dbReference type="SAM" id="Phobius"/>
    </source>
</evidence>
<dbReference type="AlphaFoldDB" id="A0A1H3BKA4"/>
<protein>
    <submittedName>
        <fullName evidence="3">Uncharacterized conserved protein</fullName>
    </submittedName>
</protein>
<dbReference type="Proteomes" id="UP000199118">
    <property type="component" value="Unassembled WGS sequence"/>
</dbReference>
<dbReference type="PANTHER" id="PTHR41795">
    <property type="entry name" value="EXOPOLYSACCHARIDE SYNTHESIS PROTEIN"/>
    <property type="match status" value="1"/>
</dbReference>
<evidence type="ECO:0000313" key="4">
    <source>
        <dbReference type="Proteomes" id="UP000199118"/>
    </source>
</evidence>
<reference evidence="3 4" key="1">
    <citation type="submission" date="2016-10" db="EMBL/GenBank/DDBJ databases">
        <authorList>
            <person name="de Groot N.N."/>
        </authorList>
    </citation>
    <scope>NUCLEOTIDE SEQUENCE [LARGE SCALE GENOMIC DNA]</scope>
    <source>
        <strain evidence="3 4">DSM 17890</strain>
    </source>
</reference>
<dbReference type="STRING" id="356660.SAMN05444336_10542"/>
<dbReference type="PANTHER" id="PTHR41795:SF1">
    <property type="entry name" value="EXOPOLYSACCHARIDE SYNTHESIS PROTEIN"/>
    <property type="match status" value="1"/>
</dbReference>
<feature type="transmembrane region" description="Helical" evidence="2">
    <location>
        <begin position="209"/>
        <end position="232"/>
    </location>
</feature>
<dbReference type="InterPro" id="IPR010331">
    <property type="entry name" value="ExoD"/>
</dbReference>
<sequence length="237" mass="24477">MRDGAAEERETDDREEETSLADVIDRLAETGEGDGAGDENGDEGGDEGGDGDENGGGEVTVNALLDTFADRSLGVLLTALGFIAALPIIGDIPGVSALTGALILLALTRHAVAGGSLRLPGRLGRRSVTRAKMRRALDRVRPWAARVDRVLKPRLTRLTTGGPARTALAVTAGIMAICFFPLIFVPFGVKAPSLAVLALGLARMTRDGYAAVLGYALALATLGVLWGGFGLISSALG</sequence>
<feature type="transmembrane region" description="Helical" evidence="2">
    <location>
        <begin position="73"/>
        <end position="90"/>
    </location>
</feature>
<accession>A0A1H3BKA4</accession>
<dbReference type="OrthoDB" id="7949130at2"/>